<dbReference type="EMBL" id="FPHJ01000049">
    <property type="protein sequence ID" value="SFV65895.1"/>
    <property type="molecule type" value="Genomic_DNA"/>
</dbReference>
<protein>
    <submittedName>
        <fullName evidence="1">Generated by GeneMarkS</fullName>
    </submittedName>
</protein>
<dbReference type="Pfam" id="PF07799">
    <property type="entry name" value="DUF1643"/>
    <property type="match status" value="1"/>
</dbReference>
<proteinExistence type="predicted"/>
<evidence type="ECO:0000313" key="1">
    <source>
        <dbReference type="EMBL" id="SFV65895.1"/>
    </source>
</evidence>
<dbReference type="AlphaFoldDB" id="A0A1W1CJJ0"/>
<sequence>MSYKIRECIKDDIYRYSLKVETDSKSTKKLIVIQCNPSNADANKSDATVGKVSNWAEEKGFNEVIFLNLFAFISSNPEDLKNKKYEDIVGSNNNSIIEEYIKESNITVVLAWGDMFGIQKLYEQRLKELKIILDKYNVKPSIVGGLTQDGYPRHGKMWNKGYRELSILKWSDII</sequence>
<organism evidence="1">
    <name type="scientific">hydrothermal vent metagenome</name>
    <dbReference type="NCBI Taxonomy" id="652676"/>
    <lineage>
        <taxon>unclassified sequences</taxon>
        <taxon>metagenomes</taxon>
        <taxon>ecological metagenomes</taxon>
    </lineage>
</organism>
<gene>
    <name evidence="1" type="ORF">MNB_SUP05-5-582</name>
</gene>
<dbReference type="InterPro" id="IPR012441">
    <property type="entry name" value="DUF1643"/>
</dbReference>
<reference evidence="1" key="1">
    <citation type="submission" date="2016-10" db="EMBL/GenBank/DDBJ databases">
        <authorList>
            <person name="de Groot N.N."/>
        </authorList>
    </citation>
    <scope>NUCLEOTIDE SEQUENCE</scope>
</reference>
<name>A0A1W1CJJ0_9ZZZZ</name>
<accession>A0A1W1CJJ0</accession>